<comment type="caution">
    <text evidence="1">The sequence shown here is derived from an EMBL/GenBank/DDBJ whole genome shotgun (WGS) entry which is preliminary data.</text>
</comment>
<name>A0ABU0DLS2_9HYPH</name>
<dbReference type="EMBL" id="JAUSUH010000010">
    <property type="protein sequence ID" value="MDQ0349388.1"/>
    <property type="molecule type" value="Genomic_DNA"/>
</dbReference>
<reference evidence="1 2" key="1">
    <citation type="submission" date="2023-07" db="EMBL/GenBank/DDBJ databases">
        <title>Genomic Encyclopedia of Type Strains, Phase IV (KMG-IV): sequencing the most valuable type-strain genomes for metagenomic binning, comparative biology and taxonomic classification.</title>
        <authorList>
            <person name="Goeker M."/>
        </authorList>
    </citation>
    <scope>NUCLEOTIDE SEQUENCE [LARGE SCALE GENOMIC DNA]</scope>
    <source>
        <strain evidence="1 2">DSM 1277</strain>
    </source>
</reference>
<dbReference type="Proteomes" id="UP001238467">
    <property type="component" value="Unassembled WGS sequence"/>
</dbReference>
<accession>A0ABU0DLS2</accession>
<proteinExistence type="predicted"/>
<evidence type="ECO:0000313" key="2">
    <source>
        <dbReference type="Proteomes" id="UP001238467"/>
    </source>
</evidence>
<protein>
    <submittedName>
        <fullName evidence="1">Uncharacterized protein</fullName>
    </submittedName>
</protein>
<gene>
    <name evidence="1" type="ORF">J2S76_003833</name>
</gene>
<sequence>MRISESAIRRRLAKAGFRLQKTPARHWTRNEYGPGYIVTDDTNTVRLGATQRPYDATLDEVREFAARL</sequence>
<dbReference type="RefSeq" id="WP_307063043.1">
    <property type="nucleotide sequence ID" value="NZ_JAUSUH010000010.1"/>
</dbReference>
<keyword evidence="2" id="KW-1185">Reference proteome</keyword>
<organism evidence="1 2">
    <name type="scientific">Ancylobacter vacuolatus</name>
    <dbReference type="NCBI Taxonomy" id="223389"/>
    <lineage>
        <taxon>Bacteria</taxon>
        <taxon>Pseudomonadati</taxon>
        <taxon>Pseudomonadota</taxon>
        <taxon>Alphaproteobacteria</taxon>
        <taxon>Hyphomicrobiales</taxon>
        <taxon>Xanthobacteraceae</taxon>
        <taxon>Ancylobacter</taxon>
    </lineage>
</organism>
<evidence type="ECO:0000313" key="1">
    <source>
        <dbReference type="EMBL" id="MDQ0349388.1"/>
    </source>
</evidence>